<sequence length="209" mass="22958">MLIAGCNIVLTGSVEIVFLRGSQKRRGDGWMDHRDDDDLDMLELSRRAMADLDAMSVEFELGAQGILAGLHRAQDEARGEAMGMTARPFDEDTRHKLVDAVFLPTLGGEVLRNGQRLASPTFKASTLERAIRHGHLAGRKDANKLTVSIRELREWLALGGLSEPTKTTRSPRTEAAVAAREKERKTGAAISTMSILDAALLNAKKQKRK</sequence>
<organism evidence="1 2">
    <name type="scientific">Xaviernesmea rhizosphaerae</name>
    <dbReference type="NCBI Taxonomy" id="1672749"/>
    <lineage>
        <taxon>Bacteria</taxon>
        <taxon>Pseudomonadati</taxon>
        <taxon>Pseudomonadota</taxon>
        <taxon>Alphaproteobacteria</taxon>
        <taxon>Hyphomicrobiales</taxon>
        <taxon>Rhizobiaceae</taxon>
        <taxon>Rhizobium/Agrobacterium group</taxon>
        <taxon>Xaviernesmea</taxon>
    </lineage>
</organism>
<gene>
    <name evidence="1" type="ORF">BJF92_13585</name>
</gene>
<dbReference type="Proteomes" id="UP000186143">
    <property type="component" value="Unassembled WGS sequence"/>
</dbReference>
<accession>A0A1Q9AI09</accession>
<name>A0A1Q9AI09_9HYPH</name>
<evidence type="ECO:0000313" key="2">
    <source>
        <dbReference type="Proteomes" id="UP000186143"/>
    </source>
</evidence>
<comment type="caution">
    <text evidence="1">The sequence shown here is derived from an EMBL/GenBank/DDBJ whole genome shotgun (WGS) entry which is preliminary data.</text>
</comment>
<evidence type="ECO:0000313" key="1">
    <source>
        <dbReference type="EMBL" id="OLP54836.1"/>
    </source>
</evidence>
<reference evidence="1 2" key="1">
    <citation type="submission" date="2016-09" db="EMBL/GenBank/DDBJ databases">
        <title>Rhizobium sp. nov., a novel species isolated from the rice rhizosphere.</title>
        <authorList>
            <person name="Zhao J."/>
            <person name="Zhang X."/>
        </authorList>
    </citation>
    <scope>NUCLEOTIDE SEQUENCE [LARGE SCALE GENOMIC DNA]</scope>
    <source>
        <strain evidence="1 2">MH17</strain>
    </source>
</reference>
<dbReference type="AlphaFoldDB" id="A0A1Q9AI09"/>
<dbReference type="EMBL" id="MKIO01000031">
    <property type="protein sequence ID" value="OLP54836.1"/>
    <property type="molecule type" value="Genomic_DNA"/>
</dbReference>
<proteinExistence type="predicted"/>
<protein>
    <submittedName>
        <fullName evidence="1">Uncharacterized protein</fullName>
    </submittedName>
</protein>